<accession>A0A9X3I4D1</accession>
<dbReference type="RefSeq" id="WP_235723236.1">
    <property type="nucleotide sequence ID" value="NZ_JAPKFM010000005.1"/>
</dbReference>
<reference evidence="2" key="1">
    <citation type="submission" date="2022-10" db="EMBL/GenBank/DDBJ databases">
        <title>WGS of marine actinomycetes from Thailand.</title>
        <authorList>
            <person name="Thawai C."/>
        </authorList>
    </citation>
    <scope>NUCLEOTIDE SEQUENCE</scope>
    <source>
        <strain evidence="2">SW21</strain>
    </source>
</reference>
<organism evidence="2 3">
    <name type="scientific">Gordonia aquimaris</name>
    <dbReference type="NCBI Taxonomy" id="2984863"/>
    <lineage>
        <taxon>Bacteria</taxon>
        <taxon>Bacillati</taxon>
        <taxon>Actinomycetota</taxon>
        <taxon>Actinomycetes</taxon>
        <taxon>Mycobacteriales</taxon>
        <taxon>Gordoniaceae</taxon>
        <taxon>Gordonia</taxon>
    </lineage>
</organism>
<keyword evidence="3" id="KW-1185">Reference proteome</keyword>
<dbReference type="Proteomes" id="UP001143347">
    <property type="component" value="Unassembled WGS sequence"/>
</dbReference>
<evidence type="ECO:0000313" key="2">
    <source>
        <dbReference type="EMBL" id="MCX2963855.1"/>
    </source>
</evidence>
<evidence type="ECO:0000256" key="1">
    <source>
        <dbReference type="SAM" id="MobiDB-lite"/>
    </source>
</evidence>
<sequence length="146" mass="15042">MTSDDTTGSGDDNVAGHARGPVGDPLRDFLLGLAAQIDQVAAMFGGTGQRQSSASGRGRAGSPESAADVADLVDLSGEITSLLAELGDLLARLISALIAVLEAIASALRSTPQTSPRADTGYQQIAVRIDTRGPSDVHHREFEGED</sequence>
<dbReference type="AlphaFoldDB" id="A0A9X3I4D1"/>
<protein>
    <submittedName>
        <fullName evidence="2">Uncharacterized protein</fullName>
    </submittedName>
</protein>
<evidence type="ECO:0000313" key="3">
    <source>
        <dbReference type="Proteomes" id="UP001143347"/>
    </source>
</evidence>
<name>A0A9X3I4D1_9ACTN</name>
<gene>
    <name evidence="2" type="ORF">OSB52_07075</name>
</gene>
<comment type="caution">
    <text evidence="2">The sequence shown here is derived from an EMBL/GenBank/DDBJ whole genome shotgun (WGS) entry which is preliminary data.</text>
</comment>
<dbReference type="EMBL" id="JAPKFM010000005">
    <property type="protein sequence ID" value="MCX2963855.1"/>
    <property type="molecule type" value="Genomic_DNA"/>
</dbReference>
<feature type="region of interest" description="Disordered" evidence="1">
    <location>
        <begin position="1"/>
        <end position="20"/>
    </location>
</feature>
<feature type="compositionally biased region" description="Low complexity" evidence="1">
    <location>
        <begin position="1"/>
        <end position="12"/>
    </location>
</feature>
<proteinExistence type="predicted"/>